<dbReference type="EMBL" id="FOKQ01000071">
    <property type="protein sequence ID" value="SFD36662.1"/>
    <property type="molecule type" value="Genomic_DNA"/>
</dbReference>
<evidence type="ECO:0000313" key="1">
    <source>
        <dbReference type="EMBL" id="SFD36662.1"/>
    </source>
</evidence>
<organism evidence="1 2">
    <name type="scientific">Ruminococcus albus</name>
    <dbReference type="NCBI Taxonomy" id="1264"/>
    <lineage>
        <taxon>Bacteria</taxon>
        <taxon>Bacillati</taxon>
        <taxon>Bacillota</taxon>
        <taxon>Clostridia</taxon>
        <taxon>Eubacteriales</taxon>
        <taxon>Oscillospiraceae</taxon>
        <taxon>Ruminococcus</taxon>
    </lineage>
</organism>
<dbReference type="AlphaFoldDB" id="A0A1I1RRC3"/>
<dbReference type="OrthoDB" id="3243252at2"/>
<accession>A0A1I1RRC3</accession>
<proteinExistence type="predicted"/>
<gene>
    <name evidence="1" type="ORF">SAMN02910406_03756</name>
</gene>
<evidence type="ECO:0008006" key="3">
    <source>
        <dbReference type="Google" id="ProtNLM"/>
    </source>
</evidence>
<dbReference type="Proteomes" id="UP000182192">
    <property type="component" value="Unassembled WGS sequence"/>
</dbReference>
<sequence>MSDNVLNNFRECYELLSNVYDQVNGEDFYRYIFPDNENSGELYSDFSHPNAIYLYHDEQDEGAKRRLRRRIMLNDTWASDYMDYVEGNGMTLCSGLTYHSRSNKLQYAQTMNALIFDLDGVGRSELEHVLERTTGSGDVYRSIPKPTFIVLSGRGLHLYYVFDEPIALYPNIKLQLKSLKHDLTFRIWEYKGTSQVESIQYQSIGQGFRMVGSTNSKYGNTVTAFKIGGKVSLDFLNSYAIKPENRVDVNRPYRPSKIDRATAAELYPEWYQKVVVEGNKRPNKWNIGYRKKKQVKDYALYEWWKRRVTEIEGGHRYFYLMCLVIYACKCDVPKKQLKADIQDCFEVLRTYNHNNELTQADVDSAMECYSKDYYNFTIADIEILTDVRIERNKRNYQKQEWHLEDIRSKKANMKRRGQPFRNAEGRPSKQQIVLEWQQLHPTGKKIDCERDTGLSRHTVLKWWSEECAK</sequence>
<evidence type="ECO:0000313" key="2">
    <source>
        <dbReference type="Proteomes" id="UP000182192"/>
    </source>
</evidence>
<dbReference type="RefSeq" id="WP_074963461.1">
    <property type="nucleotide sequence ID" value="NZ_FOKQ01000071.1"/>
</dbReference>
<protein>
    <recommendedName>
        <fullName evidence="3">Replication protein</fullName>
    </recommendedName>
</protein>
<name>A0A1I1RRC3_RUMAL</name>
<reference evidence="1 2" key="1">
    <citation type="submission" date="2016-10" db="EMBL/GenBank/DDBJ databases">
        <authorList>
            <person name="de Groot N.N."/>
        </authorList>
    </citation>
    <scope>NUCLEOTIDE SEQUENCE [LARGE SCALE GENOMIC DNA]</scope>
    <source>
        <strain evidence="1 2">AR67</strain>
    </source>
</reference>